<feature type="transmembrane region" description="Helical" evidence="7">
    <location>
        <begin position="50"/>
        <end position="67"/>
    </location>
</feature>
<evidence type="ECO:0000313" key="8">
    <source>
        <dbReference type="EMBL" id="MCW1886148.1"/>
    </source>
</evidence>
<protein>
    <submittedName>
        <fullName evidence="8">LptF/LptG family permease</fullName>
    </submittedName>
</protein>
<evidence type="ECO:0000256" key="2">
    <source>
        <dbReference type="ARBA" id="ARBA00022475"/>
    </source>
</evidence>
<keyword evidence="3 7" id="KW-0812">Transmembrane</keyword>
<evidence type="ECO:0000256" key="6">
    <source>
        <dbReference type="SAM" id="MobiDB-lite"/>
    </source>
</evidence>
<dbReference type="InterPro" id="IPR005495">
    <property type="entry name" value="LptG/LptF_permease"/>
</dbReference>
<feature type="transmembrane region" description="Helical" evidence="7">
    <location>
        <begin position="357"/>
        <end position="377"/>
    </location>
</feature>
<feature type="region of interest" description="Disordered" evidence="6">
    <location>
        <begin position="280"/>
        <end position="300"/>
    </location>
</feature>
<feature type="transmembrane region" description="Helical" evidence="7">
    <location>
        <begin position="127"/>
        <end position="147"/>
    </location>
</feature>
<reference evidence="8 9" key="1">
    <citation type="submission" date="2022-10" db="EMBL/GenBank/DDBJ databases">
        <title>Luteolibacter flavescens strain MCCC 1K03193, whole genome shotgun sequencing project.</title>
        <authorList>
            <person name="Zhao G."/>
            <person name="Shen L."/>
        </authorList>
    </citation>
    <scope>NUCLEOTIDE SEQUENCE [LARGE SCALE GENOMIC DNA]</scope>
    <source>
        <strain evidence="8 9">MCCC 1K03193</strain>
    </source>
</reference>
<organism evidence="8 9">
    <name type="scientific">Luteolibacter flavescens</name>
    <dbReference type="NCBI Taxonomy" id="1859460"/>
    <lineage>
        <taxon>Bacteria</taxon>
        <taxon>Pseudomonadati</taxon>
        <taxon>Verrucomicrobiota</taxon>
        <taxon>Verrucomicrobiia</taxon>
        <taxon>Verrucomicrobiales</taxon>
        <taxon>Verrucomicrobiaceae</taxon>
        <taxon>Luteolibacter</taxon>
    </lineage>
</organism>
<feature type="transmembrane region" description="Helical" evidence="7">
    <location>
        <begin position="79"/>
        <end position="97"/>
    </location>
</feature>
<proteinExistence type="predicted"/>
<evidence type="ECO:0000256" key="3">
    <source>
        <dbReference type="ARBA" id="ARBA00022692"/>
    </source>
</evidence>
<comment type="caution">
    <text evidence="8">The sequence shown here is derived from an EMBL/GenBank/DDBJ whole genome shotgun (WGS) entry which is preliminary data.</text>
</comment>
<evidence type="ECO:0000256" key="1">
    <source>
        <dbReference type="ARBA" id="ARBA00004651"/>
    </source>
</evidence>
<evidence type="ECO:0000256" key="7">
    <source>
        <dbReference type="SAM" id="Phobius"/>
    </source>
</evidence>
<dbReference type="RefSeq" id="WP_264502102.1">
    <property type="nucleotide sequence ID" value="NZ_JAPDDS010000008.1"/>
</dbReference>
<gene>
    <name evidence="8" type="ORF">OKA04_15530</name>
</gene>
<sequence>MPRFLVPLLLALGGVLLALKIGPTEQAAVQQQLENFPDVQAKAHLMRPVIAVFLCFLPAIGGVLYYAGDTLARYVSRQFVSNFLICILGLLAVWLLTDLGDNIDDLKDSKNVAGFALQLYLARMPEVLVTLLPYSLMLSVLYSLGLLSRSREIVAMIQTGRGLTRLTMPFFVGGVLAALLCAGLNYQWAPAAVGAEKAILRKAKGQDSVAEPNIRYRNHDDRRLWMIGSFPADYQIGAPLQRVTVIQENPNGSIARIISAKTAAWSPLTRDWSFTEPRVAECTTGTSPDGQAPDFTKNPPSDPLVVKGWSEVPAQLIRPGLPAGQLGIPDLNDWLTANPQGTWASRGGHLTQWHYRWAQPVNCIIVVMLAVPLGVVFSRRGAGGGVAVAVFLCAGMLFVSNVCLALGDSSHMKPALAAWLPNAIFGGVAIFLFQRRISGRPIYQTLRKIIPAAA</sequence>
<feature type="transmembrane region" description="Helical" evidence="7">
    <location>
        <begin position="384"/>
        <end position="407"/>
    </location>
</feature>
<name>A0ABT3FRE5_9BACT</name>
<evidence type="ECO:0000256" key="5">
    <source>
        <dbReference type="ARBA" id="ARBA00023136"/>
    </source>
</evidence>
<accession>A0ABT3FRE5</accession>
<evidence type="ECO:0000313" key="9">
    <source>
        <dbReference type="Proteomes" id="UP001207930"/>
    </source>
</evidence>
<evidence type="ECO:0000256" key="4">
    <source>
        <dbReference type="ARBA" id="ARBA00022989"/>
    </source>
</evidence>
<keyword evidence="9" id="KW-1185">Reference proteome</keyword>
<keyword evidence="4 7" id="KW-1133">Transmembrane helix</keyword>
<feature type="transmembrane region" description="Helical" evidence="7">
    <location>
        <begin position="413"/>
        <end position="433"/>
    </location>
</feature>
<dbReference type="Proteomes" id="UP001207930">
    <property type="component" value="Unassembled WGS sequence"/>
</dbReference>
<dbReference type="PANTHER" id="PTHR33529:SF2">
    <property type="entry name" value="LIPOPOLYSACCHARIDE EXPORT SYSTEM PERMEASE PROTEIN LPTG"/>
    <property type="match status" value="1"/>
</dbReference>
<keyword evidence="5 7" id="KW-0472">Membrane</keyword>
<comment type="subcellular location">
    <subcellularLocation>
        <location evidence="1">Cell membrane</location>
        <topology evidence="1">Multi-pass membrane protein</topology>
    </subcellularLocation>
</comment>
<feature type="transmembrane region" description="Helical" evidence="7">
    <location>
        <begin position="168"/>
        <end position="188"/>
    </location>
</feature>
<dbReference type="EMBL" id="JAPDDS010000008">
    <property type="protein sequence ID" value="MCW1886148.1"/>
    <property type="molecule type" value="Genomic_DNA"/>
</dbReference>
<keyword evidence="2" id="KW-1003">Cell membrane</keyword>
<dbReference type="PANTHER" id="PTHR33529">
    <property type="entry name" value="SLR0882 PROTEIN-RELATED"/>
    <property type="match status" value="1"/>
</dbReference>
<dbReference type="Pfam" id="PF03739">
    <property type="entry name" value="LptF_LptG"/>
    <property type="match status" value="1"/>
</dbReference>